<dbReference type="AlphaFoldDB" id="A0AA88E8X6"/>
<comment type="caution">
    <text evidence="2">The sequence shown here is derived from an EMBL/GenBank/DDBJ whole genome shotgun (WGS) entry which is preliminary data.</text>
</comment>
<reference evidence="2" key="1">
    <citation type="submission" date="2023-07" db="EMBL/GenBank/DDBJ databases">
        <title>draft genome sequence of fig (Ficus carica).</title>
        <authorList>
            <person name="Takahashi T."/>
            <person name="Nishimura K."/>
        </authorList>
    </citation>
    <scope>NUCLEOTIDE SEQUENCE</scope>
</reference>
<name>A0AA88E8X6_FICCA</name>
<evidence type="ECO:0000313" key="2">
    <source>
        <dbReference type="EMBL" id="GMN70262.1"/>
    </source>
</evidence>
<gene>
    <name evidence="2" type="ORF">TIFTF001_039307</name>
</gene>
<feature type="region of interest" description="Disordered" evidence="1">
    <location>
        <begin position="85"/>
        <end position="104"/>
    </location>
</feature>
<evidence type="ECO:0000256" key="1">
    <source>
        <dbReference type="SAM" id="MobiDB-lite"/>
    </source>
</evidence>
<organism evidence="2 3">
    <name type="scientific">Ficus carica</name>
    <name type="common">Common fig</name>
    <dbReference type="NCBI Taxonomy" id="3494"/>
    <lineage>
        <taxon>Eukaryota</taxon>
        <taxon>Viridiplantae</taxon>
        <taxon>Streptophyta</taxon>
        <taxon>Embryophyta</taxon>
        <taxon>Tracheophyta</taxon>
        <taxon>Spermatophyta</taxon>
        <taxon>Magnoliopsida</taxon>
        <taxon>eudicotyledons</taxon>
        <taxon>Gunneridae</taxon>
        <taxon>Pentapetalae</taxon>
        <taxon>rosids</taxon>
        <taxon>fabids</taxon>
        <taxon>Rosales</taxon>
        <taxon>Moraceae</taxon>
        <taxon>Ficeae</taxon>
        <taxon>Ficus</taxon>
    </lineage>
</organism>
<accession>A0AA88E8X6</accession>
<dbReference type="Proteomes" id="UP001187192">
    <property type="component" value="Unassembled WGS sequence"/>
</dbReference>
<evidence type="ECO:0000313" key="3">
    <source>
        <dbReference type="Proteomes" id="UP001187192"/>
    </source>
</evidence>
<proteinExistence type="predicted"/>
<dbReference type="EMBL" id="BTGU01001080">
    <property type="protein sequence ID" value="GMN70262.1"/>
    <property type="molecule type" value="Genomic_DNA"/>
</dbReference>
<keyword evidence="3" id="KW-1185">Reference proteome</keyword>
<sequence length="104" mass="11488">MASKLPRVVPIRARSGLVHDLGTQPTRAQKNLVPILAKKAENRGKKSKGASQGFGQFWELFWPVFGELWWLIFKAKEAAKVGPFWQEKPAAKGGAKGRSTKSNS</sequence>
<protein>
    <submittedName>
        <fullName evidence="2">Uncharacterized protein</fullName>
    </submittedName>
</protein>